<dbReference type="AlphaFoldDB" id="A0A813L5B2"/>
<sequence>WGLAEDKPFKPLPYVDLPVGLDEHEVDQFLREQRLEDLHRKIQACRVGMLKRRSSSFKFQVWPWKTFRAKSDRGFVKVHKYPATDFLPV</sequence>
<feature type="non-terminal residue" evidence="1">
    <location>
        <position position="89"/>
    </location>
</feature>
<dbReference type="EMBL" id="CAJNNW010033713">
    <property type="protein sequence ID" value="CAE8720022.1"/>
    <property type="molecule type" value="Genomic_DNA"/>
</dbReference>
<proteinExistence type="predicted"/>
<evidence type="ECO:0000313" key="2">
    <source>
        <dbReference type="Proteomes" id="UP000626109"/>
    </source>
</evidence>
<reference evidence="1" key="1">
    <citation type="submission" date="2021-02" db="EMBL/GenBank/DDBJ databases">
        <authorList>
            <person name="Dougan E. K."/>
            <person name="Rhodes N."/>
            <person name="Thang M."/>
            <person name="Chan C."/>
        </authorList>
    </citation>
    <scope>NUCLEOTIDE SEQUENCE</scope>
</reference>
<name>A0A813L5B2_POLGL</name>
<gene>
    <name evidence="1" type="ORF">PGLA2088_LOCUS41048</name>
</gene>
<dbReference type="Proteomes" id="UP000626109">
    <property type="component" value="Unassembled WGS sequence"/>
</dbReference>
<protein>
    <submittedName>
        <fullName evidence="1">Uncharacterized protein</fullName>
    </submittedName>
</protein>
<comment type="caution">
    <text evidence="1">The sequence shown here is derived from an EMBL/GenBank/DDBJ whole genome shotgun (WGS) entry which is preliminary data.</text>
</comment>
<evidence type="ECO:0000313" key="1">
    <source>
        <dbReference type="EMBL" id="CAE8720022.1"/>
    </source>
</evidence>
<accession>A0A813L5B2</accession>
<organism evidence="1 2">
    <name type="scientific">Polarella glacialis</name>
    <name type="common">Dinoflagellate</name>
    <dbReference type="NCBI Taxonomy" id="89957"/>
    <lineage>
        <taxon>Eukaryota</taxon>
        <taxon>Sar</taxon>
        <taxon>Alveolata</taxon>
        <taxon>Dinophyceae</taxon>
        <taxon>Suessiales</taxon>
        <taxon>Suessiaceae</taxon>
        <taxon>Polarella</taxon>
    </lineage>
</organism>